<proteinExistence type="predicted"/>
<organism evidence="1 2">
    <name type="scientific">Hyalomma asiaticum</name>
    <name type="common">Tick</name>
    <dbReference type="NCBI Taxonomy" id="266040"/>
    <lineage>
        <taxon>Eukaryota</taxon>
        <taxon>Metazoa</taxon>
        <taxon>Ecdysozoa</taxon>
        <taxon>Arthropoda</taxon>
        <taxon>Chelicerata</taxon>
        <taxon>Arachnida</taxon>
        <taxon>Acari</taxon>
        <taxon>Parasitiformes</taxon>
        <taxon>Ixodida</taxon>
        <taxon>Ixodoidea</taxon>
        <taxon>Ixodidae</taxon>
        <taxon>Hyalomminae</taxon>
        <taxon>Hyalomma</taxon>
    </lineage>
</organism>
<reference evidence="1" key="1">
    <citation type="submission" date="2020-05" db="EMBL/GenBank/DDBJ databases">
        <title>Large-scale comparative analyses of tick genomes elucidate their genetic diversity and vector capacities.</title>
        <authorList>
            <person name="Jia N."/>
            <person name="Wang J."/>
            <person name="Shi W."/>
            <person name="Du L."/>
            <person name="Sun Y."/>
            <person name="Zhan W."/>
            <person name="Jiang J."/>
            <person name="Wang Q."/>
            <person name="Zhang B."/>
            <person name="Ji P."/>
            <person name="Sakyi L.B."/>
            <person name="Cui X."/>
            <person name="Yuan T."/>
            <person name="Jiang B."/>
            <person name="Yang W."/>
            <person name="Lam T.T.-Y."/>
            <person name="Chang Q."/>
            <person name="Ding S."/>
            <person name="Wang X."/>
            <person name="Zhu J."/>
            <person name="Ruan X."/>
            <person name="Zhao L."/>
            <person name="Wei J."/>
            <person name="Que T."/>
            <person name="Du C."/>
            <person name="Cheng J."/>
            <person name="Dai P."/>
            <person name="Han X."/>
            <person name="Huang E."/>
            <person name="Gao Y."/>
            <person name="Liu J."/>
            <person name="Shao H."/>
            <person name="Ye R."/>
            <person name="Li L."/>
            <person name="Wei W."/>
            <person name="Wang X."/>
            <person name="Wang C."/>
            <person name="Yang T."/>
            <person name="Huo Q."/>
            <person name="Li W."/>
            <person name="Guo W."/>
            <person name="Chen H."/>
            <person name="Zhou L."/>
            <person name="Ni X."/>
            <person name="Tian J."/>
            <person name="Zhou Y."/>
            <person name="Sheng Y."/>
            <person name="Liu T."/>
            <person name="Pan Y."/>
            <person name="Xia L."/>
            <person name="Li J."/>
            <person name="Zhao F."/>
            <person name="Cao W."/>
        </authorList>
    </citation>
    <scope>NUCLEOTIDE SEQUENCE</scope>
    <source>
        <strain evidence="1">Hyas-2018</strain>
    </source>
</reference>
<dbReference type="Proteomes" id="UP000821845">
    <property type="component" value="Chromosome 11"/>
</dbReference>
<accession>A0ACB7T716</accession>
<name>A0ACB7T716_HYAAI</name>
<sequence length="155" mass="17308">MWVTFVLENRNDCQVEDEVAVELPEHISLQEHLKRDSVKVSIPLCMLNKLVLAPLESASVLLQTPSDELPAMLRTITCQQLQISQQGTASETLTAALTKRASHSSPSRIIRPDTFYDASDTQEKQRLLRLAEPGLSQSSLASLMIHGLRKCSKHF</sequence>
<comment type="caution">
    <text evidence="1">The sequence shown here is derived from an EMBL/GenBank/DDBJ whole genome shotgun (WGS) entry which is preliminary data.</text>
</comment>
<protein>
    <submittedName>
        <fullName evidence="1">Uncharacterized protein</fullName>
    </submittedName>
</protein>
<gene>
    <name evidence="1" type="ORF">HPB50_024444</name>
</gene>
<evidence type="ECO:0000313" key="2">
    <source>
        <dbReference type="Proteomes" id="UP000821845"/>
    </source>
</evidence>
<keyword evidence="2" id="KW-1185">Reference proteome</keyword>
<evidence type="ECO:0000313" key="1">
    <source>
        <dbReference type="EMBL" id="KAH6941928.1"/>
    </source>
</evidence>
<dbReference type="EMBL" id="CM023491">
    <property type="protein sequence ID" value="KAH6941928.1"/>
    <property type="molecule type" value="Genomic_DNA"/>
</dbReference>